<evidence type="ECO:0000313" key="3">
    <source>
        <dbReference type="EMBL" id="NMF25635.1"/>
    </source>
</evidence>
<comment type="caution">
    <text evidence="3">The sequence shown here is derived from an EMBL/GenBank/DDBJ whole genome shotgun (WGS) entry which is preliminary data.</text>
</comment>
<name>A0A7X9TA93_9ACTN</name>
<evidence type="ECO:0000259" key="2">
    <source>
        <dbReference type="Pfam" id="PF07866"/>
    </source>
</evidence>
<dbReference type="InterPro" id="IPR023387">
    <property type="entry name" value="DUF1653-like_dom"/>
</dbReference>
<reference evidence="3 4" key="1">
    <citation type="submission" date="2020-04" db="EMBL/GenBank/DDBJ databases">
        <authorList>
            <person name="Hitch T.C.A."/>
            <person name="Wylensek D."/>
            <person name="Clavel T."/>
        </authorList>
    </citation>
    <scope>NUCLEOTIDE SEQUENCE [LARGE SCALE GENOMIC DNA]</scope>
    <source>
        <strain evidence="3 4">105184</strain>
    </source>
</reference>
<dbReference type="EMBL" id="JABAGR010000003">
    <property type="protein sequence ID" value="NMF25635.1"/>
    <property type="molecule type" value="Genomic_DNA"/>
</dbReference>
<evidence type="ECO:0000256" key="1">
    <source>
        <dbReference type="SAM" id="MobiDB-lite"/>
    </source>
</evidence>
<feature type="domain" description="DUF1653" evidence="2">
    <location>
        <begin position="47"/>
        <end position="111"/>
    </location>
</feature>
<dbReference type="InterPro" id="IPR037135">
    <property type="entry name" value="DUF1653-like_dom_sf"/>
</dbReference>
<gene>
    <name evidence="3" type="ORF">HF885_04145</name>
</gene>
<organism evidence="3 4">
    <name type="scientific">Parafannyhessea umbonata</name>
    <dbReference type="NCBI Taxonomy" id="604330"/>
    <lineage>
        <taxon>Bacteria</taxon>
        <taxon>Bacillati</taxon>
        <taxon>Actinomycetota</taxon>
        <taxon>Coriobacteriia</taxon>
        <taxon>Coriobacteriales</taxon>
        <taxon>Atopobiaceae</taxon>
        <taxon>Parafannyhessea</taxon>
    </lineage>
</organism>
<dbReference type="AlphaFoldDB" id="A0A7X9TA93"/>
<sequence>MEKDAAKAGTAADGAPTTKAAAKAAAPFSPGGRAAAEGDVREVRRGGVYHHFKGNYYLVEDVARHSETGEELVIYRKLYGDGSLWARPKALFLSAVDREKYPNATQRYRFELQDIPSVAGH</sequence>
<evidence type="ECO:0000313" key="4">
    <source>
        <dbReference type="Proteomes" id="UP000565613"/>
    </source>
</evidence>
<accession>A0A7X9TA93</accession>
<dbReference type="Pfam" id="PF07866">
    <property type="entry name" value="DUF1653"/>
    <property type="match status" value="1"/>
</dbReference>
<protein>
    <submittedName>
        <fullName evidence="3">DUF1653 domain-containing protein</fullName>
    </submittedName>
</protein>
<dbReference type="Gene3D" id="2.30.30.320">
    <property type="entry name" value="DUF1653-like domain"/>
    <property type="match status" value="1"/>
</dbReference>
<feature type="region of interest" description="Disordered" evidence="1">
    <location>
        <begin position="1"/>
        <end position="37"/>
    </location>
</feature>
<dbReference type="Proteomes" id="UP000565613">
    <property type="component" value="Unassembled WGS sequence"/>
</dbReference>
<proteinExistence type="predicted"/>
<feature type="compositionally biased region" description="Low complexity" evidence="1">
    <location>
        <begin position="7"/>
        <end position="27"/>
    </location>
</feature>